<protein>
    <submittedName>
        <fullName evidence="1">Uncharacterized protein</fullName>
    </submittedName>
</protein>
<name>A0A5B7SU97_9FLAO</name>
<dbReference type="AlphaFoldDB" id="A0A5B7SU97"/>
<dbReference type="EMBL" id="CP040710">
    <property type="protein sequence ID" value="QCX00683.1"/>
    <property type="molecule type" value="Genomic_DNA"/>
</dbReference>
<accession>A0A5B7SU97</accession>
<evidence type="ECO:0000313" key="2">
    <source>
        <dbReference type="Proteomes" id="UP000310017"/>
    </source>
</evidence>
<keyword evidence="2" id="KW-1185">Reference proteome</keyword>
<proteinExistence type="predicted"/>
<evidence type="ECO:0000313" key="1">
    <source>
        <dbReference type="EMBL" id="QCX00683.1"/>
    </source>
</evidence>
<gene>
    <name evidence="1" type="ORF">FGM00_11400</name>
</gene>
<sequence>MESLQDTIDSPVERTKADRFHKGVVTILAGIYEKQPSRSTGNSNPIDMDLDAALEIWKDHTKSWPAVYGEQGQINDEYRQAIIKAIQNTLEAIDAFLGPSKIFTDTQINDTNEVLLGIKDVIKIPRILHSIQDSDSITGAFFRDMVTNQALWDVEGAHIQIMSDLAHVMTNIAQTKLNDDSHALRTNLQNALSTLFSTDISSYGVCAGGFAQKMRDAKDQLQISPEDT</sequence>
<reference evidence="1 2" key="1">
    <citation type="submission" date="2019-05" db="EMBL/GenBank/DDBJ databases">
        <title>Genome sequencing of F202Z8.</title>
        <authorList>
            <person name="Kwon Y.M."/>
        </authorList>
    </citation>
    <scope>NUCLEOTIDE SEQUENCE [LARGE SCALE GENOMIC DNA]</scope>
    <source>
        <strain evidence="1 2">F202Z8</strain>
    </source>
</reference>
<dbReference type="RefSeq" id="WP_138853028.1">
    <property type="nucleotide sequence ID" value="NZ_CP040710.1"/>
</dbReference>
<dbReference type="KEGG" id="asag:FGM00_11400"/>
<organism evidence="1 2">
    <name type="scientific">Aggregatimonas sangjinii</name>
    <dbReference type="NCBI Taxonomy" id="2583587"/>
    <lineage>
        <taxon>Bacteria</taxon>
        <taxon>Pseudomonadati</taxon>
        <taxon>Bacteroidota</taxon>
        <taxon>Flavobacteriia</taxon>
        <taxon>Flavobacteriales</taxon>
        <taxon>Flavobacteriaceae</taxon>
        <taxon>Aggregatimonas</taxon>
    </lineage>
</organism>
<dbReference type="Proteomes" id="UP000310017">
    <property type="component" value="Chromosome"/>
</dbReference>